<keyword evidence="2" id="KW-1185">Reference proteome</keyword>
<reference evidence="1 2" key="1">
    <citation type="submission" date="2018-09" db="EMBL/GenBank/DDBJ databases">
        <authorList>
            <person name="Zhu H."/>
        </authorList>
    </citation>
    <scope>NUCLEOTIDE SEQUENCE [LARGE SCALE GENOMIC DNA]</scope>
    <source>
        <strain evidence="1 2">K2R01-6</strain>
    </source>
</reference>
<proteinExistence type="predicted"/>
<dbReference type="InterPro" id="IPR013785">
    <property type="entry name" value="Aldolase_TIM"/>
</dbReference>
<dbReference type="Gene3D" id="3.20.20.70">
    <property type="entry name" value="Aldolase class I"/>
    <property type="match status" value="1"/>
</dbReference>
<name>A0A418WN89_9SPHN</name>
<comment type="caution">
    <text evidence="1">The sequence shown here is derived from an EMBL/GenBank/DDBJ whole genome shotgun (WGS) entry which is preliminary data.</text>
</comment>
<evidence type="ECO:0000313" key="2">
    <source>
        <dbReference type="Proteomes" id="UP000286100"/>
    </source>
</evidence>
<organism evidence="1 2">
    <name type="scientific">Sphingomonas cavernae</name>
    <dbReference type="NCBI Taxonomy" id="2320861"/>
    <lineage>
        <taxon>Bacteria</taxon>
        <taxon>Pseudomonadati</taxon>
        <taxon>Pseudomonadota</taxon>
        <taxon>Alphaproteobacteria</taxon>
        <taxon>Sphingomonadales</taxon>
        <taxon>Sphingomonadaceae</taxon>
        <taxon>Sphingomonas</taxon>
    </lineage>
</organism>
<dbReference type="AlphaFoldDB" id="A0A418WN89"/>
<accession>A0A418WN89</accession>
<dbReference type="Proteomes" id="UP000286100">
    <property type="component" value="Unassembled WGS sequence"/>
</dbReference>
<sequence>MEDHQWDARGSTPEHELMIPFVRMLARPVDFHSGSFRNVTVEQFYPRNPGALTMVPVRVHWRDMLYMKIPCRWRLIFRRYIWAAGPGFHCQTPDFVGRDKGARRLCRLLYHRGEAARQRVVHRQHGRQ</sequence>
<dbReference type="EMBL" id="QYUM01000003">
    <property type="protein sequence ID" value="RJF91456.1"/>
    <property type="molecule type" value="Genomic_DNA"/>
</dbReference>
<gene>
    <name evidence="1" type="ORF">D3876_08385</name>
</gene>
<protein>
    <submittedName>
        <fullName evidence="1">Uncharacterized protein</fullName>
    </submittedName>
</protein>
<evidence type="ECO:0000313" key="1">
    <source>
        <dbReference type="EMBL" id="RJF91456.1"/>
    </source>
</evidence>